<keyword evidence="1" id="KW-0472">Membrane</keyword>
<keyword evidence="1" id="KW-1133">Transmembrane helix</keyword>
<protein>
    <submittedName>
        <fullName evidence="3">Tricarboxylic transport membrane protein</fullName>
    </submittedName>
</protein>
<comment type="caution">
    <text evidence="3">The sequence shown here is derived from an EMBL/GenBank/DDBJ whole genome shotgun (WGS) entry which is preliminary data.</text>
</comment>
<dbReference type="PANTHER" id="PTHR35342">
    <property type="entry name" value="TRICARBOXYLIC TRANSPORT PROTEIN"/>
    <property type="match status" value="1"/>
</dbReference>
<evidence type="ECO:0000313" key="4">
    <source>
        <dbReference type="Proteomes" id="UP000256794"/>
    </source>
</evidence>
<dbReference type="Proteomes" id="UP000256794">
    <property type="component" value="Unassembled WGS sequence"/>
</dbReference>
<proteinExistence type="predicted"/>
<feature type="domain" description="DUF112" evidence="2">
    <location>
        <begin position="21"/>
        <end position="439"/>
    </location>
</feature>
<dbReference type="InterPro" id="IPR002823">
    <property type="entry name" value="DUF112_TM"/>
</dbReference>
<name>A0AAQ0HHE3_PARVE</name>
<dbReference type="Pfam" id="PF01970">
    <property type="entry name" value="TctA"/>
    <property type="match status" value="1"/>
</dbReference>
<feature type="transmembrane region" description="Helical" evidence="1">
    <location>
        <begin position="355"/>
        <end position="373"/>
    </location>
</feature>
<evidence type="ECO:0000256" key="1">
    <source>
        <dbReference type="SAM" id="Phobius"/>
    </source>
</evidence>
<dbReference type="EMBL" id="QUMX01000019">
    <property type="protein sequence ID" value="REG45795.1"/>
    <property type="molecule type" value="Genomic_DNA"/>
</dbReference>
<dbReference type="RefSeq" id="WP_036753079.1">
    <property type="nucleotide sequence ID" value="NZ_CP035286.1"/>
</dbReference>
<feature type="transmembrane region" description="Helical" evidence="1">
    <location>
        <begin position="319"/>
        <end position="343"/>
    </location>
</feature>
<sequence length="514" mass="53458">MDTVAFLATGIATAFSGWNFVYVLIGAFVGTWIGMLPGLGPSTGIALLLPLTYGLDPTGGMIMLCGIYFGSMYGGSISSILLNTPGDVSSVITMLDGNPMARRGRGGAALFCAAVASFIGGSVGLVGLTFLAEPIARFALRFGPAEYFALMTFALIATATLMQGAAVKGLMAIVIGLMIATVGIDLQSGAARFTMNSPNLFDGISLIAVIIGLFGISEVFTNIQEIMARRWGKVETVGRLWMEPSEWKRCRFSFLRGSVIGFMVGVVPGAGGAVATLLSYAAERRSSRHPEEFGKGAIEGVAGPEAANNASVGGALIPLFTLGLPGSSATAILLGALMIFGIQPGPHLFTENPDLVWGIIGSLYVANVVLVILNIPFIGIFVRMLMMPGAPLNAIILLLAVTGAYSLNNNVFDIQVALVFGVIGFLLRSAQVPLAPLVLAVALGGGLEQSLRQALSLSDGDPAGLVPSGIAAVFLGLSALLVLLAAILPATRLMSPRNRALRRAAKKEKRPQTQ</sequence>
<keyword evidence="4" id="KW-1185">Reference proteome</keyword>
<organism evidence="3 4">
    <name type="scientific">Paracoccus versutus</name>
    <name type="common">Thiobacillus versutus</name>
    <dbReference type="NCBI Taxonomy" id="34007"/>
    <lineage>
        <taxon>Bacteria</taxon>
        <taxon>Pseudomonadati</taxon>
        <taxon>Pseudomonadota</taxon>
        <taxon>Alphaproteobacteria</taxon>
        <taxon>Rhodobacterales</taxon>
        <taxon>Paracoccaceae</taxon>
        <taxon>Paracoccus</taxon>
    </lineage>
</organism>
<feature type="transmembrane region" description="Helical" evidence="1">
    <location>
        <begin position="411"/>
        <end position="427"/>
    </location>
</feature>
<feature type="transmembrane region" description="Helical" evidence="1">
    <location>
        <begin position="385"/>
        <end position="405"/>
    </location>
</feature>
<gene>
    <name evidence="3" type="ORF">ATH84_101963</name>
</gene>
<feature type="transmembrane region" description="Helical" evidence="1">
    <location>
        <begin position="20"/>
        <end position="49"/>
    </location>
</feature>
<feature type="transmembrane region" description="Helical" evidence="1">
    <location>
        <begin position="259"/>
        <end position="281"/>
    </location>
</feature>
<feature type="transmembrane region" description="Helical" evidence="1">
    <location>
        <begin position="61"/>
        <end position="82"/>
    </location>
</feature>
<dbReference type="AlphaFoldDB" id="A0AAQ0HHE3"/>
<feature type="transmembrane region" description="Helical" evidence="1">
    <location>
        <begin position="471"/>
        <end position="493"/>
    </location>
</feature>
<accession>A0AAQ0HHE3</accession>
<evidence type="ECO:0000259" key="2">
    <source>
        <dbReference type="Pfam" id="PF01970"/>
    </source>
</evidence>
<feature type="transmembrane region" description="Helical" evidence="1">
    <location>
        <begin position="144"/>
        <end position="163"/>
    </location>
</feature>
<feature type="transmembrane region" description="Helical" evidence="1">
    <location>
        <begin position="169"/>
        <end position="188"/>
    </location>
</feature>
<reference evidence="3 4" key="1">
    <citation type="submission" date="2018-08" db="EMBL/GenBank/DDBJ databases">
        <title>Genomic Encyclopedia of Archaeal and Bacterial Type Strains, Phase II (KMG-II): from individual species to whole genera.</title>
        <authorList>
            <person name="Goeker M."/>
        </authorList>
    </citation>
    <scope>NUCLEOTIDE SEQUENCE [LARGE SCALE GENOMIC DNA]</scope>
    <source>
        <strain evidence="3 4">DSM 582</strain>
    </source>
</reference>
<evidence type="ECO:0000313" key="3">
    <source>
        <dbReference type="EMBL" id="REG45795.1"/>
    </source>
</evidence>
<keyword evidence="1" id="KW-0812">Transmembrane</keyword>
<feature type="transmembrane region" description="Helical" evidence="1">
    <location>
        <begin position="108"/>
        <end position="132"/>
    </location>
</feature>
<dbReference type="PANTHER" id="PTHR35342:SF5">
    <property type="entry name" value="TRICARBOXYLIC TRANSPORT PROTEIN"/>
    <property type="match status" value="1"/>
</dbReference>
<feature type="transmembrane region" description="Helical" evidence="1">
    <location>
        <begin position="200"/>
        <end position="220"/>
    </location>
</feature>